<sequence>MERGLLEDVQDKYVVVTETKALVPVFDIEIRTMIYETNRRIIFSRQTPLEIMKAACLDGGASMNGRIDYVRDIIGIYQRRPIPVNETEGIYAFPLLSQKDPANCWIFYSHVRKGLTDKNTGEGIVLFFDGQQLPVTVSSHRLKQQIFKTSHCKSVCESRVNRRLQYKNT</sequence>
<dbReference type="RefSeq" id="WP_125561549.1">
    <property type="nucleotide sequence ID" value="NZ_RBVX01000046.1"/>
</dbReference>
<dbReference type="GO" id="GO:0030420">
    <property type="term" value="P:establishment of competence for transformation"/>
    <property type="evidence" value="ECO:0007669"/>
    <property type="project" value="InterPro"/>
</dbReference>
<dbReference type="AlphaFoldDB" id="A0A3R9P466"/>
<name>A0A3R9P466_9BACI</name>
<reference evidence="1 2" key="1">
    <citation type="submission" date="2018-10" db="EMBL/GenBank/DDBJ databases">
        <title>Draft genome sequence of Bacillus salarius IM0101, isolated from a hypersaline soil in Inner Mongolia, China.</title>
        <authorList>
            <person name="Yamprayoonswat W."/>
            <person name="Boonvisut S."/>
            <person name="Jumpathong W."/>
            <person name="Sittihan S."/>
            <person name="Ruangsuj P."/>
            <person name="Wanthongcharoen S."/>
            <person name="Thongpramul N."/>
            <person name="Pimmason S."/>
            <person name="Yu B."/>
            <person name="Yasawong M."/>
        </authorList>
    </citation>
    <scope>NUCLEOTIDE SEQUENCE [LARGE SCALE GENOMIC DNA]</scope>
    <source>
        <strain evidence="1 2">IM0101</strain>
    </source>
</reference>
<accession>A0A3R9P466</accession>
<evidence type="ECO:0000313" key="2">
    <source>
        <dbReference type="Proteomes" id="UP000275076"/>
    </source>
</evidence>
<proteinExistence type="predicted"/>
<dbReference type="OrthoDB" id="2417337at2"/>
<comment type="caution">
    <text evidence="1">The sequence shown here is derived from an EMBL/GenBank/DDBJ whole genome shotgun (WGS) entry which is preliminary data.</text>
</comment>
<dbReference type="Pfam" id="PF06338">
    <property type="entry name" value="ComK"/>
    <property type="match status" value="1"/>
</dbReference>
<evidence type="ECO:0008006" key="3">
    <source>
        <dbReference type="Google" id="ProtNLM"/>
    </source>
</evidence>
<dbReference type="InterPro" id="IPR010461">
    <property type="entry name" value="ComK"/>
</dbReference>
<protein>
    <recommendedName>
        <fullName evidence="3">Competence protein ComK</fullName>
    </recommendedName>
</protein>
<organism evidence="1 2">
    <name type="scientific">Salibacterium salarium</name>
    <dbReference type="NCBI Taxonomy" id="284579"/>
    <lineage>
        <taxon>Bacteria</taxon>
        <taxon>Bacillati</taxon>
        <taxon>Bacillota</taxon>
        <taxon>Bacilli</taxon>
        <taxon>Bacillales</taxon>
        <taxon>Bacillaceae</taxon>
    </lineage>
</organism>
<dbReference type="Proteomes" id="UP000275076">
    <property type="component" value="Unassembled WGS sequence"/>
</dbReference>
<dbReference type="EMBL" id="RBVX01000046">
    <property type="protein sequence ID" value="RSL29961.1"/>
    <property type="molecule type" value="Genomic_DNA"/>
</dbReference>
<keyword evidence="2" id="KW-1185">Reference proteome</keyword>
<gene>
    <name evidence="1" type="ORF">D7Z54_28480</name>
</gene>
<evidence type="ECO:0000313" key="1">
    <source>
        <dbReference type="EMBL" id="RSL29961.1"/>
    </source>
</evidence>